<dbReference type="PRINTS" id="PR00315">
    <property type="entry name" value="ELONGATNFCT"/>
</dbReference>
<evidence type="ECO:0000256" key="4">
    <source>
        <dbReference type="ARBA" id="ARBA00017898"/>
    </source>
</evidence>
<dbReference type="GO" id="GO:0070125">
    <property type="term" value="P:mitochondrial translational elongation"/>
    <property type="evidence" value="ECO:0007669"/>
    <property type="project" value="TreeGrafter"/>
</dbReference>
<comment type="similarity">
    <text evidence="2">Belongs to the TRAFAC class translation factor GTPase superfamily. Classic translation factor GTPase family. EF-Tu/EF-1A subfamily.</text>
</comment>
<dbReference type="InterPro" id="IPR005225">
    <property type="entry name" value="Small_GTP-bd"/>
</dbReference>
<dbReference type="NCBIfam" id="TIGR00231">
    <property type="entry name" value="small_GTP"/>
    <property type="match status" value="1"/>
</dbReference>
<evidence type="ECO:0000256" key="13">
    <source>
        <dbReference type="ARBA" id="ARBA00023128"/>
    </source>
</evidence>
<dbReference type="InterPro" id="IPR027417">
    <property type="entry name" value="P-loop_NTPase"/>
</dbReference>
<keyword evidence="12" id="KW-0809">Transit peptide</keyword>
<dbReference type="InterPro" id="IPR000795">
    <property type="entry name" value="T_Tr_GTP-bd_dom"/>
</dbReference>
<name>A0A0V1MX40_9BILA</name>
<feature type="domain" description="Tr-type G" evidence="16">
    <location>
        <begin position="826"/>
        <end position="1021"/>
    </location>
</feature>
<dbReference type="STRING" id="268474.A0A0V1MX40"/>
<gene>
    <name evidence="17" type="primary">Tufm</name>
    <name evidence="17" type="ORF">T10_5986</name>
</gene>
<evidence type="ECO:0000256" key="10">
    <source>
        <dbReference type="ARBA" id="ARBA00022842"/>
    </source>
</evidence>
<dbReference type="NCBIfam" id="NF009373">
    <property type="entry name" value="PRK12736.1"/>
    <property type="match status" value="1"/>
</dbReference>
<dbReference type="Gene3D" id="3.40.50.300">
    <property type="entry name" value="P-loop containing nucleotide triphosphate hydrolases"/>
    <property type="match status" value="1"/>
</dbReference>
<dbReference type="InterPro" id="IPR029526">
    <property type="entry name" value="PGBD"/>
</dbReference>
<evidence type="ECO:0000313" key="17">
    <source>
        <dbReference type="EMBL" id="KRZ76338.1"/>
    </source>
</evidence>
<dbReference type="GO" id="GO:0046872">
    <property type="term" value="F:metal ion binding"/>
    <property type="evidence" value="ECO:0007669"/>
    <property type="project" value="UniProtKB-KW"/>
</dbReference>
<evidence type="ECO:0000256" key="9">
    <source>
        <dbReference type="ARBA" id="ARBA00022801"/>
    </source>
</evidence>
<protein>
    <recommendedName>
        <fullName evidence="4">Elongation factor Tu, mitochondrial</fullName>
    </recommendedName>
</protein>
<dbReference type="GO" id="GO:0005739">
    <property type="term" value="C:mitochondrion"/>
    <property type="evidence" value="ECO:0007669"/>
    <property type="project" value="UniProtKB-SubCell"/>
</dbReference>
<keyword evidence="13" id="KW-0496">Mitochondrion</keyword>
<comment type="caution">
    <text evidence="17">The sequence shown here is derived from an EMBL/GenBank/DDBJ whole genome shotgun (WGS) entry which is preliminary data.</text>
</comment>
<evidence type="ECO:0000256" key="1">
    <source>
        <dbReference type="ARBA" id="ARBA00004173"/>
    </source>
</evidence>
<dbReference type="FunFam" id="3.40.50.300:FF:000576">
    <property type="entry name" value="Elongation factor Tu"/>
    <property type="match status" value="1"/>
</dbReference>
<dbReference type="InterPro" id="IPR050055">
    <property type="entry name" value="EF-Tu_GTPase"/>
</dbReference>
<dbReference type="Pfam" id="PF03143">
    <property type="entry name" value="GTP_EFTU_D3"/>
    <property type="match status" value="1"/>
</dbReference>
<reference evidence="17 18" key="1">
    <citation type="submission" date="2015-01" db="EMBL/GenBank/DDBJ databases">
        <title>Evolution of Trichinella species and genotypes.</title>
        <authorList>
            <person name="Korhonen P.K."/>
            <person name="Edoardo P."/>
            <person name="Giuseppe L.R."/>
            <person name="Gasser R.B."/>
        </authorList>
    </citation>
    <scope>NUCLEOTIDE SEQUENCE [LARGE SCALE GENOMIC DNA]</scope>
    <source>
        <strain evidence="17">ISS1980</strain>
    </source>
</reference>
<dbReference type="EMBL" id="JYDO01000029">
    <property type="protein sequence ID" value="KRZ76338.1"/>
    <property type="molecule type" value="Genomic_DNA"/>
</dbReference>
<dbReference type="SUPFAM" id="SSF50447">
    <property type="entry name" value="Translation proteins"/>
    <property type="match status" value="1"/>
</dbReference>
<dbReference type="OrthoDB" id="2067at2759"/>
<dbReference type="GO" id="GO:0003924">
    <property type="term" value="F:GTPase activity"/>
    <property type="evidence" value="ECO:0007669"/>
    <property type="project" value="InterPro"/>
</dbReference>
<evidence type="ECO:0000256" key="5">
    <source>
        <dbReference type="ARBA" id="ARBA00022490"/>
    </source>
</evidence>
<dbReference type="SUPFAM" id="SSF52540">
    <property type="entry name" value="P-loop containing nucleoside triphosphate hydrolases"/>
    <property type="match status" value="1"/>
</dbReference>
<dbReference type="CDD" id="cd03697">
    <property type="entry name" value="EFTU_II"/>
    <property type="match status" value="1"/>
</dbReference>
<comment type="subunit">
    <text evidence="3">Monomer.</text>
</comment>
<evidence type="ECO:0000256" key="11">
    <source>
        <dbReference type="ARBA" id="ARBA00022917"/>
    </source>
</evidence>
<keyword evidence="6" id="KW-0479">Metal-binding</keyword>
<evidence type="ECO:0000259" key="16">
    <source>
        <dbReference type="PROSITE" id="PS51722"/>
    </source>
</evidence>
<keyword evidence="11" id="KW-0648">Protein biosynthesis</keyword>
<dbReference type="SUPFAM" id="SSF50465">
    <property type="entry name" value="EF-Tu/eEF-1alpha/eIF2-gamma C-terminal domain"/>
    <property type="match status" value="1"/>
</dbReference>
<dbReference type="Pfam" id="PF00009">
    <property type="entry name" value="GTP_EFTU"/>
    <property type="match status" value="1"/>
</dbReference>
<dbReference type="Pfam" id="PF03144">
    <property type="entry name" value="GTP_EFTU_D2"/>
    <property type="match status" value="1"/>
</dbReference>
<comment type="subcellular location">
    <subcellularLocation>
        <location evidence="1">Mitochondrion</location>
    </subcellularLocation>
</comment>
<sequence length="1252" mass="142369">MFLSWGVLDSDDSNLRILFRRIGGKSAANTKFERSDSRFSRVCFSSFSAHIYTGGSDLTPRLTERSEHADTIAKLGTSVVLLFLWSVVLEFGENYYKKGRLFLFLESCNVRFSFFLQLHFHLPQHVVWAEVNGINQSERLSEHFAVWANSCEVIQRYGGFSSNRGSFLFVRVSRLINNVPDVVSQLGRNVPAGDLGCRTDRRLWGNCTCCHFGKLSVFDLMMASRFFTLESAIDYLETLFPEDQMNAEICQLPPLCEDGNLTDEEQIEENDLDEVIPSDVCGALDVTVDSDRIGNEDDLYESSDSQTWSKRKSLNHVFENVPVLPLSTLAPELIPLSPIELFYKIMPKEEMAHFAEMTKRYALQKGVTLSVEEEDVEQFFGLLLLSGYNWVPSENMFWSTAGDLAVAIVPATMSRNRFRDLKKYFHLVDNMTIQEGDKLAKISPLYENMGKRLRQWGIFSEALSIDQCMVPYYGHHNCKMFIKGKYIRFGFKVWMMTSSSGYPYAMQIYDGKETDRKNEPLGLRVVKHMVSHLSEPNKHHVYFDNFFTSPQLMKELTQRGIKATGTIRNARIRNCPLMRPEIITKNCRGYFDHACDGEMYVCRWNDSAAVTIASNYHTHFPVGTVKRFSRAEKKHVDITAPNIIRQYNQYMGGVDVMDKVLSSYRPKLRSKKWWWNLFSHALNMAVVAAWKLHTELHTATNDQLSHLQFRREITIHLLHTRPLVRSQPGPRSHLPMSLRTSHGHYLQSCAQGRCAVCRKNCRNECVLCKKRLHQNCFPSYHGSVRGTVRISFSQHQAKHWISRKPLVVNPCQHYAVSVKAVYKRDKPHINVGTIGHVDHGKTTLTSAITKILAEKKCATFKKYEEIDNAPEELSRGITINVAHLEYETEKRHYGHVDCPGHADYIKNMITGTSQIDGAILVVAATEGVMPQTREHLILAKQIGVEQMIIFLNKVDEADAEMVELVETEVRELLEEFGYDADNTPVIAGSALCALQDTKPEIGKERVLNLLDAADTWFKIPLRDLDKPFLFPVEHVYSIKGRGTVVTGKLIRGKVKKGDTFELIGFGSKIKGTVSGIETYHKTVDVGEAGDQLGLLIKGVSKDDVRRGIVMVPQNAGFKDCVRFEAKTYFLKPEEGGQSKPLANFYSDVAFSLTWNRPVILQIVDKDLVMPGEDANIIVNLGVPMFVEPQQRFTLRSNFQTVGTGVVTKLLQDVPVEIMDRKLRKKAMREEVEKLGFNPYSEDIGRKLKLKGE</sequence>
<evidence type="ECO:0000256" key="7">
    <source>
        <dbReference type="ARBA" id="ARBA00022741"/>
    </source>
</evidence>
<dbReference type="InterPro" id="IPR041709">
    <property type="entry name" value="EF-Tu_GTP-bd"/>
</dbReference>
<dbReference type="AlphaFoldDB" id="A0A0V1MX40"/>
<evidence type="ECO:0000256" key="14">
    <source>
        <dbReference type="ARBA" id="ARBA00023134"/>
    </source>
</evidence>
<evidence type="ECO:0000256" key="15">
    <source>
        <dbReference type="ARBA" id="ARBA00051990"/>
    </source>
</evidence>
<evidence type="ECO:0000313" key="18">
    <source>
        <dbReference type="Proteomes" id="UP000054843"/>
    </source>
</evidence>
<dbReference type="PANTHER" id="PTHR43721">
    <property type="entry name" value="ELONGATION FACTOR TU-RELATED"/>
    <property type="match status" value="1"/>
</dbReference>
<dbReference type="GO" id="GO:0005525">
    <property type="term" value="F:GTP binding"/>
    <property type="evidence" value="ECO:0007669"/>
    <property type="project" value="UniProtKB-KW"/>
</dbReference>
<keyword evidence="10" id="KW-0460">Magnesium</keyword>
<comment type="catalytic activity">
    <reaction evidence="15">
        <text>GTP + H2O = GDP + phosphate + H(+)</text>
        <dbReference type="Rhea" id="RHEA:19669"/>
        <dbReference type="ChEBI" id="CHEBI:15377"/>
        <dbReference type="ChEBI" id="CHEBI:15378"/>
        <dbReference type="ChEBI" id="CHEBI:37565"/>
        <dbReference type="ChEBI" id="CHEBI:43474"/>
        <dbReference type="ChEBI" id="CHEBI:58189"/>
        <dbReference type="EC" id="3.6.5.3"/>
    </reaction>
    <physiologicalReaction direction="left-to-right" evidence="15">
        <dbReference type="Rhea" id="RHEA:19670"/>
    </physiologicalReaction>
</comment>
<dbReference type="InterPro" id="IPR033720">
    <property type="entry name" value="EFTU_2"/>
</dbReference>
<keyword evidence="14" id="KW-0342">GTP-binding</keyword>
<dbReference type="FunFam" id="2.40.30.10:FF:000001">
    <property type="entry name" value="Elongation factor Tu"/>
    <property type="match status" value="1"/>
</dbReference>
<evidence type="ECO:0000256" key="6">
    <source>
        <dbReference type="ARBA" id="ARBA00022723"/>
    </source>
</evidence>
<dbReference type="InterPro" id="IPR004161">
    <property type="entry name" value="EFTu-like_2"/>
</dbReference>
<evidence type="ECO:0000256" key="2">
    <source>
        <dbReference type="ARBA" id="ARBA00007249"/>
    </source>
</evidence>
<dbReference type="InterPro" id="IPR009000">
    <property type="entry name" value="Transl_B-barrel_sf"/>
</dbReference>
<proteinExistence type="inferred from homology"/>
<dbReference type="InterPro" id="IPR009001">
    <property type="entry name" value="Transl_elong_EF1A/Init_IF2_C"/>
</dbReference>
<dbReference type="PROSITE" id="PS51722">
    <property type="entry name" value="G_TR_2"/>
    <property type="match status" value="1"/>
</dbReference>
<keyword evidence="7" id="KW-0547">Nucleotide-binding</keyword>
<dbReference type="InterPro" id="IPR004160">
    <property type="entry name" value="Transl_elong_EFTu/EF1A_C"/>
</dbReference>
<organism evidence="17 18">
    <name type="scientific">Trichinella papuae</name>
    <dbReference type="NCBI Taxonomy" id="268474"/>
    <lineage>
        <taxon>Eukaryota</taxon>
        <taxon>Metazoa</taxon>
        <taxon>Ecdysozoa</taxon>
        <taxon>Nematoda</taxon>
        <taxon>Enoplea</taxon>
        <taxon>Dorylaimia</taxon>
        <taxon>Trichinellida</taxon>
        <taxon>Trichinellidae</taxon>
        <taxon>Trichinella</taxon>
    </lineage>
</organism>
<dbReference type="NCBIfam" id="NF009372">
    <property type="entry name" value="PRK12735.1"/>
    <property type="match status" value="1"/>
</dbReference>
<keyword evidence="8 17" id="KW-0251">Elongation factor</keyword>
<accession>A0A0V1MX40</accession>
<keyword evidence="9" id="KW-0378">Hydrolase</keyword>
<evidence type="ECO:0000256" key="3">
    <source>
        <dbReference type="ARBA" id="ARBA00011245"/>
    </source>
</evidence>
<dbReference type="Proteomes" id="UP000054843">
    <property type="component" value="Unassembled WGS sequence"/>
</dbReference>
<evidence type="ECO:0000256" key="8">
    <source>
        <dbReference type="ARBA" id="ARBA00022768"/>
    </source>
</evidence>
<dbReference type="GO" id="GO:0003746">
    <property type="term" value="F:translation elongation factor activity"/>
    <property type="evidence" value="ECO:0007669"/>
    <property type="project" value="UniProtKB-KW"/>
</dbReference>
<dbReference type="NCBIfam" id="NF000766">
    <property type="entry name" value="PRK00049.1"/>
    <property type="match status" value="1"/>
</dbReference>
<dbReference type="Gene3D" id="2.40.30.10">
    <property type="entry name" value="Translation factors"/>
    <property type="match status" value="2"/>
</dbReference>
<keyword evidence="18" id="KW-1185">Reference proteome</keyword>
<evidence type="ECO:0000256" key="12">
    <source>
        <dbReference type="ARBA" id="ARBA00022946"/>
    </source>
</evidence>
<dbReference type="CDD" id="cd01884">
    <property type="entry name" value="EF_Tu"/>
    <property type="match status" value="1"/>
</dbReference>
<keyword evidence="5" id="KW-0963">Cytoplasm</keyword>
<dbReference type="Pfam" id="PF13843">
    <property type="entry name" value="DDE_Tnp_1_7"/>
    <property type="match status" value="1"/>
</dbReference>
<dbReference type="PANTHER" id="PTHR43721:SF36">
    <property type="entry name" value="ELONGATION FACTOR TU, MITOCHONDRIAL"/>
    <property type="match status" value="1"/>
</dbReference>